<dbReference type="InterPro" id="IPR036291">
    <property type="entry name" value="NAD(P)-bd_dom_sf"/>
</dbReference>
<evidence type="ECO:0000256" key="2">
    <source>
        <dbReference type="ARBA" id="ARBA00006382"/>
    </source>
</evidence>
<proteinExistence type="inferred from homology"/>
<sequence>MSLFEHPDFDQHEQVSFFHDPKTGLKALIAVHNTHLGPSLGGCRMWPYASSEEALTDVLRLSKGMTYKAAVAGLPQGGGKAVIIGNPRADKTQELMYAMGRSVDTFKGQYIIAEDSGISVQDLQYMASESHHVAGTSAKFAYDGTPADGNPAPSTAYGVFMGIQAAVKHATGQSLEGKTVAIQGVGHVGLRLARHLKNAGANLIVADIFNEGLEVAKNELGATVIDPQQIHAAKADVFAPCAMGGAINPKSLPEIRAAIVAGAANNQLSSPQMGEALFARDILYVPDYVINAGGIIDIYHQRNESSAHAMRMQIEQIGQTISEILNRARDQNCPTEQVADQIAEEKFRPQQS</sequence>
<dbReference type="PANTHER" id="PTHR42722">
    <property type="entry name" value="LEUCINE DEHYDROGENASE"/>
    <property type="match status" value="1"/>
</dbReference>
<dbReference type="Proteomes" id="UP001595897">
    <property type="component" value="Unassembled WGS sequence"/>
</dbReference>
<dbReference type="Gene3D" id="3.40.50.720">
    <property type="entry name" value="NAD(P)-binding Rossmann-like Domain"/>
    <property type="match status" value="1"/>
</dbReference>
<reference evidence="8" key="1">
    <citation type="journal article" date="2019" name="Int. J. Syst. Evol. Microbiol.">
        <title>The Global Catalogue of Microorganisms (GCM) 10K type strain sequencing project: providing services to taxonomists for standard genome sequencing and annotation.</title>
        <authorList>
            <consortium name="The Broad Institute Genomics Platform"/>
            <consortium name="The Broad Institute Genome Sequencing Center for Infectious Disease"/>
            <person name="Wu L."/>
            <person name="Ma J."/>
        </authorList>
    </citation>
    <scope>NUCLEOTIDE SEQUENCE [LARGE SCALE GENOMIC DNA]</scope>
    <source>
        <strain evidence="8">KACC 12507</strain>
    </source>
</reference>
<dbReference type="RefSeq" id="WP_382406773.1">
    <property type="nucleotide sequence ID" value="NZ_JBHSGU010000002.1"/>
</dbReference>
<dbReference type="InterPro" id="IPR006095">
    <property type="entry name" value="Glu/Leu/Phe/Val/Trp_DH"/>
</dbReference>
<comment type="caution">
    <text evidence="7">The sequence shown here is derived from an EMBL/GenBank/DDBJ whole genome shotgun (WGS) entry which is preliminary data.</text>
</comment>
<keyword evidence="8" id="KW-1185">Reference proteome</keyword>
<dbReference type="Pfam" id="PF00208">
    <property type="entry name" value="ELFV_dehydrog"/>
    <property type="match status" value="2"/>
</dbReference>
<dbReference type="PROSITE" id="PS00074">
    <property type="entry name" value="GLFV_DEHYDROGENASE"/>
    <property type="match status" value="1"/>
</dbReference>
<dbReference type="Gene3D" id="3.40.50.10860">
    <property type="entry name" value="Leucine Dehydrogenase, chain A, domain 1"/>
    <property type="match status" value="1"/>
</dbReference>
<dbReference type="SMART" id="SM00839">
    <property type="entry name" value="ELFV_dehydrog"/>
    <property type="match status" value="1"/>
</dbReference>
<evidence type="ECO:0000313" key="8">
    <source>
        <dbReference type="Proteomes" id="UP001595897"/>
    </source>
</evidence>
<dbReference type="EMBL" id="JBHSGU010000002">
    <property type="protein sequence ID" value="MFC4699856.1"/>
    <property type="molecule type" value="Genomic_DNA"/>
</dbReference>
<dbReference type="InterPro" id="IPR046346">
    <property type="entry name" value="Aminoacid_DH-like_N_sf"/>
</dbReference>
<dbReference type="SUPFAM" id="SSF51735">
    <property type="entry name" value="NAD(P)-binding Rossmann-fold domains"/>
    <property type="match status" value="1"/>
</dbReference>
<dbReference type="InterPro" id="IPR016211">
    <property type="entry name" value="Glu/Phe/Leu/Val/Trp_DH_bac/arc"/>
</dbReference>
<dbReference type="PANTHER" id="PTHR42722:SF1">
    <property type="entry name" value="VALINE DEHYDROGENASE"/>
    <property type="match status" value="1"/>
</dbReference>
<dbReference type="InterPro" id="IPR006096">
    <property type="entry name" value="Glu/Leu/Phe/Val/Trp_DH_C"/>
</dbReference>
<evidence type="ECO:0000256" key="3">
    <source>
        <dbReference type="ARBA" id="ARBA00023002"/>
    </source>
</evidence>
<keyword evidence="3 5" id="KW-0560">Oxidoreductase</keyword>
<protein>
    <submittedName>
        <fullName evidence="7">Glu/Leu/Phe/Val dehydrogenase dimerization domain-containing protein</fullName>
    </submittedName>
</protein>
<dbReference type="PIRSF" id="PIRSF000188">
    <property type="entry name" value="Phe_leu_dh"/>
    <property type="match status" value="1"/>
</dbReference>
<dbReference type="CDD" id="cd01075">
    <property type="entry name" value="NAD_bind_Leu_Phe_Val_DH"/>
    <property type="match status" value="1"/>
</dbReference>
<comment type="similarity">
    <text evidence="2 5">Belongs to the Glu/Leu/Phe/Val dehydrogenases family.</text>
</comment>
<comment type="function">
    <text evidence="1">Catalyzes the reversible oxidative deamination of glutamate to alpha-ketoglutarate and ammonia.</text>
</comment>
<evidence type="ECO:0000256" key="4">
    <source>
        <dbReference type="ARBA" id="ARBA00023027"/>
    </source>
</evidence>
<dbReference type="InterPro" id="IPR033524">
    <property type="entry name" value="Glu/Leu/Phe/Val_DH_AS"/>
</dbReference>
<keyword evidence="4" id="KW-0520">NAD</keyword>
<dbReference type="InterPro" id="IPR006097">
    <property type="entry name" value="Glu/Leu/Phe/Val/Trp_DH_dimer"/>
</dbReference>
<organism evidence="7 8">
    <name type="scientific">Glaciecola siphonariae</name>
    <dbReference type="NCBI Taxonomy" id="521012"/>
    <lineage>
        <taxon>Bacteria</taxon>
        <taxon>Pseudomonadati</taxon>
        <taxon>Pseudomonadota</taxon>
        <taxon>Gammaproteobacteria</taxon>
        <taxon>Alteromonadales</taxon>
        <taxon>Alteromonadaceae</taxon>
        <taxon>Glaciecola</taxon>
    </lineage>
</organism>
<name>A0ABV9LVJ5_9ALTE</name>
<dbReference type="SUPFAM" id="SSF53223">
    <property type="entry name" value="Aminoacid dehydrogenase-like, N-terminal domain"/>
    <property type="match status" value="1"/>
</dbReference>
<evidence type="ECO:0000313" key="7">
    <source>
        <dbReference type="EMBL" id="MFC4699856.1"/>
    </source>
</evidence>
<evidence type="ECO:0000256" key="1">
    <source>
        <dbReference type="ARBA" id="ARBA00003868"/>
    </source>
</evidence>
<feature type="domain" description="Glutamate/phenylalanine/leucine/valine/L-tryptophan dehydrogenase C-terminal" evidence="6">
    <location>
        <begin position="149"/>
        <end position="352"/>
    </location>
</feature>
<evidence type="ECO:0000256" key="5">
    <source>
        <dbReference type="RuleBase" id="RU004417"/>
    </source>
</evidence>
<dbReference type="PRINTS" id="PR00082">
    <property type="entry name" value="GLFDHDRGNASE"/>
</dbReference>
<accession>A0ABV9LVJ5</accession>
<evidence type="ECO:0000259" key="6">
    <source>
        <dbReference type="SMART" id="SM00839"/>
    </source>
</evidence>
<dbReference type="Pfam" id="PF02812">
    <property type="entry name" value="ELFV_dehydrog_N"/>
    <property type="match status" value="1"/>
</dbReference>
<gene>
    <name evidence="7" type="ORF">ACFO4O_06790</name>
</gene>